<organism evidence="2 3">
    <name type="scientific">Butyricimonas faecalis</name>
    <dbReference type="NCBI Taxonomy" id="2093856"/>
    <lineage>
        <taxon>Bacteria</taxon>
        <taxon>Pseudomonadati</taxon>
        <taxon>Bacteroidota</taxon>
        <taxon>Bacteroidia</taxon>
        <taxon>Bacteroidales</taxon>
        <taxon>Odoribacteraceae</taxon>
        <taxon>Butyricimonas</taxon>
    </lineage>
</organism>
<dbReference type="AlphaFoldDB" id="A0A3S9VPF0"/>
<keyword evidence="1" id="KW-0472">Membrane</keyword>
<gene>
    <name evidence="2" type="ORF">D8S85_01735</name>
</gene>
<keyword evidence="1" id="KW-0812">Transmembrane</keyword>
<evidence type="ECO:0000256" key="1">
    <source>
        <dbReference type="SAM" id="Phobius"/>
    </source>
</evidence>
<keyword evidence="1" id="KW-1133">Transmembrane helix</keyword>
<evidence type="ECO:0008006" key="4">
    <source>
        <dbReference type="Google" id="ProtNLM"/>
    </source>
</evidence>
<name>A0A3S9VPF0_9BACT</name>
<reference evidence="2 3" key="1">
    <citation type="submission" date="2018-10" db="EMBL/GenBank/DDBJ databases">
        <title>Butyricimonas faecalis sp. nov., isolated from human faeces and emended description of the genus Butyricimonas.</title>
        <authorList>
            <person name="Le Roy T."/>
            <person name="Van der Smissen P."/>
            <person name="Paquot A."/>
            <person name="Delzenne N."/>
            <person name="Muccioli G."/>
            <person name="Collet J.-F."/>
            <person name="Cani P.D."/>
        </authorList>
    </citation>
    <scope>NUCLEOTIDE SEQUENCE [LARGE SCALE GENOMIC DNA]</scope>
    <source>
        <strain evidence="2 3">H184</strain>
    </source>
</reference>
<dbReference type="KEGG" id="buy:D8S85_01735"/>
<evidence type="ECO:0000313" key="3">
    <source>
        <dbReference type="Proteomes" id="UP000270673"/>
    </source>
</evidence>
<proteinExistence type="predicted"/>
<evidence type="ECO:0000313" key="2">
    <source>
        <dbReference type="EMBL" id="AZS28395.1"/>
    </source>
</evidence>
<keyword evidence="3" id="KW-1185">Reference proteome</keyword>
<dbReference type="Proteomes" id="UP000270673">
    <property type="component" value="Chromosome"/>
</dbReference>
<sequence length="308" mass="35216">MGGDMITRESYEIYFMDYMDGNLAERERAEVEAFLLVHPDLREQLDGMSEVRLKVSTEVFRKKEQIKQMVREREMEYYAIATTEGIITDEERAWVDENTDKKVFEREVDVYAKIKVKSDPASWFEGKAGLYRKSGVILLVKRYAAIAAVVALAIVVAIYTTQEEEFSMEDIPMTVVKTETLPLPQASEPDETGEAGIIEEPESVIVRPMEPGKVPVEVVERVIPPDVIQLKKHLKIPVVIMAPQPSEILTSPYEELRFQMSEKEQQEPVFQSITRSGKSDNIVNNLIDAGKNVLEHFRSKEKKDMENL</sequence>
<dbReference type="EMBL" id="CP032819">
    <property type="protein sequence ID" value="AZS28395.1"/>
    <property type="molecule type" value="Genomic_DNA"/>
</dbReference>
<feature type="transmembrane region" description="Helical" evidence="1">
    <location>
        <begin position="143"/>
        <end position="161"/>
    </location>
</feature>
<protein>
    <recommendedName>
        <fullName evidence="4">Zf-HC2 domain-containing protein</fullName>
    </recommendedName>
</protein>
<accession>A0A3S9VPF0</accession>